<keyword evidence="4" id="KW-1185">Reference proteome</keyword>
<dbReference type="GO" id="GO:0016757">
    <property type="term" value="F:glycosyltransferase activity"/>
    <property type="evidence" value="ECO:0007669"/>
    <property type="project" value="UniProtKB-KW"/>
</dbReference>
<dbReference type="EMBL" id="CP036272">
    <property type="protein sequence ID" value="QDT60179.1"/>
    <property type="molecule type" value="Genomic_DNA"/>
</dbReference>
<evidence type="ECO:0000256" key="1">
    <source>
        <dbReference type="SAM" id="MobiDB-lite"/>
    </source>
</evidence>
<keyword evidence="3" id="KW-0808">Transferase</keyword>
<proteinExistence type="predicted"/>
<gene>
    <name evidence="3" type="primary">mdoH</name>
    <name evidence="3" type="ORF">SV7mr_26960</name>
</gene>
<dbReference type="RefSeq" id="WP_145272508.1">
    <property type="nucleotide sequence ID" value="NZ_CP036272.1"/>
</dbReference>
<feature type="compositionally biased region" description="Polar residues" evidence="1">
    <location>
        <begin position="581"/>
        <end position="597"/>
    </location>
</feature>
<keyword evidence="2" id="KW-1133">Transmembrane helix</keyword>
<feature type="transmembrane region" description="Helical" evidence="2">
    <location>
        <begin position="31"/>
        <end position="60"/>
    </location>
</feature>
<feature type="region of interest" description="Disordered" evidence="1">
    <location>
        <begin position="581"/>
        <end position="603"/>
    </location>
</feature>
<feature type="compositionally biased region" description="Polar residues" evidence="1">
    <location>
        <begin position="638"/>
        <end position="648"/>
    </location>
</feature>
<feature type="region of interest" description="Disordered" evidence="1">
    <location>
        <begin position="638"/>
        <end position="684"/>
    </location>
</feature>
<dbReference type="Proteomes" id="UP000315003">
    <property type="component" value="Chromosome"/>
</dbReference>
<feature type="compositionally biased region" description="Polar residues" evidence="1">
    <location>
        <begin position="657"/>
        <end position="667"/>
    </location>
</feature>
<feature type="transmembrane region" description="Helical" evidence="2">
    <location>
        <begin position="403"/>
        <end position="421"/>
    </location>
</feature>
<feature type="transmembrane region" description="Helical" evidence="2">
    <location>
        <begin position="534"/>
        <end position="561"/>
    </location>
</feature>
<evidence type="ECO:0000313" key="4">
    <source>
        <dbReference type="Proteomes" id="UP000315003"/>
    </source>
</evidence>
<accession>A0A517SVL8</accession>
<name>A0A517SVL8_9BACT</name>
<keyword evidence="2" id="KW-0812">Transmembrane</keyword>
<feature type="transmembrane region" description="Helical" evidence="2">
    <location>
        <begin position="470"/>
        <end position="489"/>
    </location>
</feature>
<reference evidence="3 4" key="1">
    <citation type="submission" date="2019-02" db="EMBL/GenBank/DDBJ databases">
        <title>Deep-cultivation of Planctomycetes and their phenomic and genomic characterization uncovers novel biology.</title>
        <authorList>
            <person name="Wiegand S."/>
            <person name="Jogler M."/>
            <person name="Boedeker C."/>
            <person name="Pinto D."/>
            <person name="Vollmers J."/>
            <person name="Rivas-Marin E."/>
            <person name="Kohn T."/>
            <person name="Peeters S.H."/>
            <person name="Heuer A."/>
            <person name="Rast P."/>
            <person name="Oberbeckmann S."/>
            <person name="Bunk B."/>
            <person name="Jeske O."/>
            <person name="Meyerdierks A."/>
            <person name="Storesund J.E."/>
            <person name="Kallscheuer N."/>
            <person name="Luecker S."/>
            <person name="Lage O.M."/>
            <person name="Pohl T."/>
            <person name="Merkel B.J."/>
            <person name="Hornburger P."/>
            <person name="Mueller R.-W."/>
            <person name="Bruemmer F."/>
            <person name="Labrenz M."/>
            <person name="Spormann A.M."/>
            <person name="Op den Camp H."/>
            <person name="Overmann J."/>
            <person name="Amann R."/>
            <person name="Jetten M.S.M."/>
            <person name="Mascher T."/>
            <person name="Medema M.H."/>
            <person name="Devos D.P."/>
            <person name="Kaster A.-K."/>
            <person name="Ovreas L."/>
            <person name="Rohde M."/>
            <person name="Galperin M.Y."/>
            <person name="Jogler C."/>
        </authorList>
    </citation>
    <scope>NUCLEOTIDE SEQUENCE [LARGE SCALE GENOMIC DNA]</scope>
    <source>
        <strain evidence="3 4">SV_7m_r</strain>
    </source>
</reference>
<protein>
    <submittedName>
        <fullName evidence="3">Glucans biosynthesis glucosyltransferase H</fullName>
        <ecNumber evidence="3">2.4.1.-</ecNumber>
    </submittedName>
</protein>
<dbReference type="OrthoDB" id="9806824at2"/>
<keyword evidence="2" id="KW-0472">Membrane</keyword>
<dbReference type="AlphaFoldDB" id="A0A517SVL8"/>
<organism evidence="3 4">
    <name type="scientific">Stieleria bergensis</name>
    <dbReference type="NCBI Taxonomy" id="2528025"/>
    <lineage>
        <taxon>Bacteria</taxon>
        <taxon>Pseudomonadati</taxon>
        <taxon>Planctomycetota</taxon>
        <taxon>Planctomycetia</taxon>
        <taxon>Pirellulales</taxon>
        <taxon>Pirellulaceae</taxon>
        <taxon>Stieleria</taxon>
    </lineage>
</organism>
<feature type="transmembrane region" description="Helical" evidence="2">
    <location>
        <begin position="441"/>
        <end position="458"/>
    </location>
</feature>
<evidence type="ECO:0000256" key="2">
    <source>
        <dbReference type="SAM" id="Phobius"/>
    </source>
</evidence>
<sequence>MNFEPTGPIVSFQSASAQIADVLGLVVQTPAYGVLALLLVGWLAVWKLTLSLIGVVKASVDYSWWAKRQRQQSARELGVPNNRTAVLIYVSNHDLETVLSNVQWMIESTCQALPAFRSSAQTTSSAGQPIDFFVLSDTSEPDQWGAEQSSLMELQAKYESGPCRLFYQRRTDTEAGRLGCLREFSSKRGTQYPYFVPLNAGTVISGTTLVHSIFQIDRDAGLAAVQFSRLPMCRQPWTGDAGPADHSAASTKSTISCGGVDTPATIFEQWGTSYLFSDCYPLSFDGCVVRSSAFLQNSKPPKYPWDDVTASPQQEIHDQSISALMGLAGWKRQLAPAIDQAHHALPTHTEAPIWSLASDHQRGAAVRNTHSAAKAMGMVFCDGIDWSDRWLLLLDAANKLKSLWWLLVACACFSMLWHDGWGQARTDRLLKLTLVIATVSYLPRLLELFAISFCVWRTEQGKAVSPRHRFQYAATAVACDCIGLIGLPVRAGVHLWCLGVYCLHSAATRMGHRGRFACYIRASGVDQPPAQVGWVVAALGLWLATGSVLMPLGLLGIWMLAARLKPFVRARLSSRAQEATQQAQAINEQQSERTGATAQVCRPMSRRMDECQRVAQKFRQSRHPSVLRFDDVADESKANSGLQHQVSAPKTLVKQGRNATQQQTHTNGLADKRALSSAPAAKLR</sequence>
<keyword evidence="3" id="KW-0328">Glycosyltransferase</keyword>
<evidence type="ECO:0000313" key="3">
    <source>
        <dbReference type="EMBL" id="QDT60179.1"/>
    </source>
</evidence>
<dbReference type="EC" id="2.4.1.-" evidence="3"/>